<dbReference type="PANTHER" id="PTHR40841">
    <property type="entry name" value="SIDEROPHORE TRIACETYLFUSARININE C ESTERASE"/>
    <property type="match status" value="1"/>
</dbReference>
<dbReference type="InterPro" id="IPR029058">
    <property type="entry name" value="AB_hydrolase_fold"/>
</dbReference>
<reference evidence="3 4" key="1">
    <citation type="submission" date="2019-09" db="EMBL/GenBank/DDBJ databases">
        <title>Genome sequence of Hymenobacter sp. M3.</title>
        <authorList>
            <person name="Srinivasan S."/>
        </authorList>
    </citation>
    <scope>NUCLEOTIDE SEQUENCE [LARGE SCALE GENOMIC DNA]</scope>
    <source>
        <strain evidence="3 4">M3</strain>
    </source>
</reference>
<gene>
    <name evidence="3" type="ORF">F0P96_16130</name>
</gene>
<keyword evidence="2 3" id="KW-0378">Hydrolase</keyword>
<protein>
    <submittedName>
        <fullName evidence="3">Alpha/beta hydrolase</fullName>
    </submittedName>
</protein>
<dbReference type="Pfam" id="PF00756">
    <property type="entry name" value="Esterase"/>
    <property type="match status" value="1"/>
</dbReference>
<evidence type="ECO:0000313" key="4">
    <source>
        <dbReference type="Proteomes" id="UP000326380"/>
    </source>
</evidence>
<dbReference type="EMBL" id="VTWU01000006">
    <property type="protein sequence ID" value="KAA9327509.1"/>
    <property type="molecule type" value="Genomic_DNA"/>
</dbReference>
<dbReference type="InterPro" id="IPR052558">
    <property type="entry name" value="Siderophore_Hydrolase_D"/>
</dbReference>
<evidence type="ECO:0000256" key="1">
    <source>
        <dbReference type="ARBA" id="ARBA00005622"/>
    </source>
</evidence>
<organism evidence="3 4">
    <name type="scientific">Hymenobacter busanensis</name>
    <dbReference type="NCBI Taxonomy" id="2607656"/>
    <lineage>
        <taxon>Bacteria</taxon>
        <taxon>Pseudomonadati</taxon>
        <taxon>Bacteroidota</taxon>
        <taxon>Cytophagia</taxon>
        <taxon>Cytophagales</taxon>
        <taxon>Hymenobacteraceae</taxon>
        <taxon>Hymenobacter</taxon>
    </lineage>
</organism>
<evidence type="ECO:0000313" key="3">
    <source>
        <dbReference type="EMBL" id="KAA9327509.1"/>
    </source>
</evidence>
<dbReference type="PANTHER" id="PTHR40841:SF2">
    <property type="entry name" value="SIDEROPHORE-DEGRADING ESTERASE (EUROFUNG)"/>
    <property type="match status" value="1"/>
</dbReference>
<keyword evidence="4" id="KW-1185">Reference proteome</keyword>
<evidence type="ECO:0000256" key="2">
    <source>
        <dbReference type="ARBA" id="ARBA00022801"/>
    </source>
</evidence>
<sequence length="290" mass="31655">MRNQLLKSVKSIHWLVLLLGLLCAPPAARAQTKAPSAAKPLVIGETFTLDSKVLGETRTLNVYLPGGYAKSTTMRLPVLYMPDGGLNEDFLHVAGLVQISVDNGTMRPFILVGIANTERRRDMTGPTDVAEDRKIAPRVGGSAAFRQFIRTELMPAVRARYRTTDETAIVGESLAGLFVVETLLLEPDLFTSYIAIDPSVWWNKNALVNQAPKLLHAHASQLAGKAVYLTASSHGDVATMRQLADGLKSTEAQTKLRSTYDPLPDETHGTIYHPAALRAFRLLFKPPAAK</sequence>
<dbReference type="Gene3D" id="3.40.50.1820">
    <property type="entry name" value="alpha/beta hydrolase"/>
    <property type="match status" value="1"/>
</dbReference>
<comment type="caution">
    <text evidence="3">The sequence shown here is derived from an EMBL/GenBank/DDBJ whole genome shotgun (WGS) entry which is preliminary data.</text>
</comment>
<dbReference type="GO" id="GO:0016788">
    <property type="term" value="F:hydrolase activity, acting on ester bonds"/>
    <property type="evidence" value="ECO:0007669"/>
    <property type="project" value="TreeGrafter"/>
</dbReference>
<comment type="similarity">
    <text evidence="1">Belongs to the esterase D family.</text>
</comment>
<proteinExistence type="inferred from homology"/>
<dbReference type="SUPFAM" id="SSF53474">
    <property type="entry name" value="alpha/beta-Hydrolases"/>
    <property type="match status" value="1"/>
</dbReference>
<name>A0A7L4ZT93_9BACT</name>
<dbReference type="Proteomes" id="UP000326380">
    <property type="component" value="Unassembled WGS sequence"/>
</dbReference>
<accession>A0A7L4ZT93</accession>
<dbReference type="InterPro" id="IPR000801">
    <property type="entry name" value="Esterase-like"/>
</dbReference>
<dbReference type="AlphaFoldDB" id="A0A7L4ZT93"/>